<evidence type="ECO:0000256" key="6">
    <source>
        <dbReference type="ARBA" id="ARBA00022989"/>
    </source>
</evidence>
<feature type="transmembrane region" description="Helical" evidence="9">
    <location>
        <begin position="12"/>
        <end position="32"/>
    </location>
</feature>
<evidence type="ECO:0000256" key="8">
    <source>
        <dbReference type="ARBA" id="ARBA00038436"/>
    </source>
</evidence>
<dbReference type="PANTHER" id="PTHR35011:SF4">
    <property type="entry name" value="SLL1102 PROTEIN"/>
    <property type="match status" value="1"/>
</dbReference>
<dbReference type="STRING" id="560819.SAMN05428998_11957"/>
<dbReference type="InterPro" id="IPR007387">
    <property type="entry name" value="TRAP_DctQ"/>
</dbReference>
<evidence type="ECO:0000259" key="10">
    <source>
        <dbReference type="Pfam" id="PF04290"/>
    </source>
</evidence>
<dbReference type="AlphaFoldDB" id="A0A1Y6CHM9"/>
<gene>
    <name evidence="11" type="ORF">SAMN05428998_11957</name>
</gene>
<dbReference type="InterPro" id="IPR055348">
    <property type="entry name" value="DctQ"/>
</dbReference>
<dbReference type="EMBL" id="FWZX01000019">
    <property type="protein sequence ID" value="SMF53747.1"/>
    <property type="molecule type" value="Genomic_DNA"/>
</dbReference>
<protein>
    <recommendedName>
        <fullName evidence="9">TRAP transporter small permease protein</fullName>
    </recommendedName>
</protein>
<evidence type="ECO:0000256" key="3">
    <source>
        <dbReference type="ARBA" id="ARBA00022475"/>
    </source>
</evidence>
<sequence length="192" mass="21217">MRSIVKAIERVTTNIGYVTALIVLPLALATVYDVFARYVLLEPTIWAFELGYTLTGAHFLLGAAITLQRGGHIRIDLIYAKLPPRWRAGIDLVCYLFLLLPFLVLLTDTLANYAWQAIQSGERTGQSAWNPPIWPLRVMISSSFALLGLQVVAEIIKSAAVLIGRPLDLDGDGAGDLPAEMSDHPLYREQEL</sequence>
<comment type="similarity">
    <text evidence="8 9">Belongs to the TRAP transporter small permease family.</text>
</comment>
<accession>A0A1Y6CHM9</accession>
<evidence type="ECO:0000256" key="4">
    <source>
        <dbReference type="ARBA" id="ARBA00022519"/>
    </source>
</evidence>
<comment type="subunit">
    <text evidence="9">The complex comprises the extracytoplasmic solute receptor protein and the two transmembrane proteins.</text>
</comment>
<evidence type="ECO:0000256" key="1">
    <source>
        <dbReference type="ARBA" id="ARBA00004429"/>
    </source>
</evidence>
<feature type="transmembrane region" description="Helical" evidence="9">
    <location>
        <begin position="134"/>
        <end position="156"/>
    </location>
</feature>
<feature type="domain" description="Tripartite ATP-independent periplasmic transporters DctQ component" evidence="10">
    <location>
        <begin position="26"/>
        <end position="158"/>
    </location>
</feature>
<proteinExistence type="inferred from homology"/>
<evidence type="ECO:0000256" key="9">
    <source>
        <dbReference type="RuleBase" id="RU369079"/>
    </source>
</evidence>
<comment type="function">
    <text evidence="9">Part of the tripartite ATP-independent periplasmic (TRAP) transport system.</text>
</comment>
<keyword evidence="5 9" id="KW-0812">Transmembrane</keyword>
<dbReference type="PANTHER" id="PTHR35011">
    <property type="entry name" value="2,3-DIKETO-L-GULONATE TRAP TRANSPORTER SMALL PERMEASE PROTEIN YIAM"/>
    <property type="match status" value="1"/>
</dbReference>
<dbReference type="RefSeq" id="WP_085124553.1">
    <property type="nucleotide sequence ID" value="NZ_FWZX01000019.1"/>
</dbReference>
<feature type="transmembrane region" description="Helical" evidence="9">
    <location>
        <begin position="88"/>
        <end position="114"/>
    </location>
</feature>
<dbReference type="Pfam" id="PF04290">
    <property type="entry name" value="DctQ"/>
    <property type="match status" value="1"/>
</dbReference>
<feature type="transmembrane region" description="Helical" evidence="9">
    <location>
        <begin position="44"/>
        <end position="67"/>
    </location>
</feature>
<keyword evidence="6 9" id="KW-1133">Transmembrane helix</keyword>
<name>A0A1Y6CHM9_9PROT</name>
<evidence type="ECO:0000313" key="12">
    <source>
        <dbReference type="Proteomes" id="UP000192917"/>
    </source>
</evidence>
<organism evidence="11 12">
    <name type="scientific">Tistlia consotensis USBA 355</name>
    <dbReference type="NCBI Taxonomy" id="560819"/>
    <lineage>
        <taxon>Bacteria</taxon>
        <taxon>Pseudomonadati</taxon>
        <taxon>Pseudomonadota</taxon>
        <taxon>Alphaproteobacteria</taxon>
        <taxon>Rhodospirillales</taxon>
        <taxon>Rhodovibrionaceae</taxon>
        <taxon>Tistlia</taxon>
    </lineage>
</organism>
<dbReference type="Proteomes" id="UP000192917">
    <property type="component" value="Unassembled WGS sequence"/>
</dbReference>
<keyword evidence="12" id="KW-1185">Reference proteome</keyword>
<dbReference type="GO" id="GO:0022857">
    <property type="term" value="F:transmembrane transporter activity"/>
    <property type="evidence" value="ECO:0007669"/>
    <property type="project" value="UniProtKB-UniRule"/>
</dbReference>
<keyword evidence="3" id="KW-1003">Cell membrane</keyword>
<dbReference type="GO" id="GO:0005886">
    <property type="term" value="C:plasma membrane"/>
    <property type="evidence" value="ECO:0007669"/>
    <property type="project" value="UniProtKB-SubCell"/>
</dbReference>
<evidence type="ECO:0000256" key="2">
    <source>
        <dbReference type="ARBA" id="ARBA00022448"/>
    </source>
</evidence>
<evidence type="ECO:0000256" key="7">
    <source>
        <dbReference type="ARBA" id="ARBA00023136"/>
    </source>
</evidence>
<keyword evidence="7 9" id="KW-0472">Membrane</keyword>
<keyword evidence="4 9" id="KW-0997">Cell inner membrane</keyword>
<keyword evidence="2 9" id="KW-0813">Transport</keyword>
<evidence type="ECO:0000256" key="5">
    <source>
        <dbReference type="ARBA" id="ARBA00022692"/>
    </source>
</evidence>
<comment type="subcellular location">
    <subcellularLocation>
        <location evidence="1 9">Cell inner membrane</location>
        <topology evidence="1 9">Multi-pass membrane protein</topology>
    </subcellularLocation>
</comment>
<reference evidence="11 12" key="1">
    <citation type="submission" date="2017-04" db="EMBL/GenBank/DDBJ databases">
        <authorList>
            <person name="Afonso C.L."/>
            <person name="Miller P.J."/>
            <person name="Scott M.A."/>
            <person name="Spackman E."/>
            <person name="Goraichik I."/>
            <person name="Dimitrov K.M."/>
            <person name="Suarez D.L."/>
            <person name="Swayne D.E."/>
        </authorList>
    </citation>
    <scope>NUCLEOTIDE SEQUENCE [LARGE SCALE GENOMIC DNA]</scope>
    <source>
        <strain evidence="11 12">USBA 355</strain>
    </source>
</reference>
<evidence type="ECO:0000313" key="11">
    <source>
        <dbReference type="EMBL" id="SMF53747.1"/>
    </source>
</evidence>